<keyword evidence="2" id="KW-1185">Reference proteome</keyword>
<evidence type="ECO:0000313" key="1">
    <source>
        <dbReference type="EMBL" id="AWP17706.1"/>
    </source>
</evidence>
<proteinExistence type="predicted"/>
<protein>
    <submittedName>
        <fullName evidence="1">Uncharacterized protein</fullName>
    </submittedName>
</protein>
<gene>
    <name evidence="1" type="ORF">SMAX5B_020317</name>
</gene>
<dbReference type="EMBL" id="CP026260">
    <property type="protein sequence ID" value="AWP17706.1"/>
    <property type="molecule type" value="Genomic_DNA"/>
</dbReference>
<dbReference type="Proteomes" id="UP000246464">
    <property type="component" value="Chromosome 18"/>
</dbReference>
<sequence length="170" mass="18883">MVRQCGNGQKCSCWVWCGVIPEPLPWLQTPAAVGHYLPVLQHPRPMRERECCPGLQRIIFGGETLQVDKYSANGVSRSAEVTYVGEGSRTIENIREVRVRKQLGQQESERPAAAFKASTQKNVYRGQRDGACVVKIFFAWAAATENAVKQLIPILEPRTPGGRISSLDCE</sequence>
<evidence type="ECO:0000313" key="2">
    <source>
        <dbReference type="Proteomes" id="UP000246464"/>
    </source>
</evidence>
<name>A0A2U9CPL6_SCOMX</name>
<dbReference type="AlphaFoldDB" id="A0A2U9CPL6"/>
<organism evidence="1 2">
    <name type="scientific">Scophthalmus maximus</name>
    <name type="common">Turbot</name>
    <name type="synonym">Psetta maxima</name>
    <dbReference type="NCBI Taxonomy" id="52904"/>
    <lineage>
        <taxon>Eukaryota</taxon>
        <taxon>Metazoa</taxon>
        <taxon>Chordata</taxon>
        <taxon>Craniata</taxon>
        <taxon>Vertebrata</taxon>
        <taxon>Euteleostomi</taxon>
        <taxon>Actinopterygii</taxon>
        <taxon>Neopterygii</taxon>
        <taxon>Teleostei</taxon>
        <taxon>Neoteleostei</taxon>
        <taxon>Acanthomorphata</taxon>
        <taxon>Carangaria</taxon>
        <taxon>Pleuronectiformes</taxon>
        <taxon>Pleuronectoidei</taxon>
        <taxon>Scophthalmidae</taxon>
        <taxon>Scophthalmus</taxon>
    </lineage>
</organism>
<accession>A0A2U9CPL6</accession>
<reference evidence="1 2" key="1">
    <citation type="submission" date="2017-12" db="EMBL/GenBank/DDBJ databases">
        <title>Integrating genomic resources of turbot (Scophthalmus maximus) in depth evaluation of genetic and physical mapping variation across individuals.</title>
        <authorList>
            <person name="Martinez P."/>
        </authorList>
    </citation>
    <scope>NUCLEOTIDE SEQUENCE [LARGE SCALE GENOMIC DNA]</scope>
</reference>